<evidence type="ECO:0000256" key="2">
    <source>
        <dbReference type="ARBA" id="ARBA00022670"/>
    </source>
</evidence>
<dbReference type="InterPro" id="IPR042089">
    <property type="entry name" value="Peptidase_M13_dom_2"/>
</dbReference>
<sequence>MQNYKNKLIFSLSLVSIHMLAYSQDFPTIPDAQFTVPQYREFKLNSEISPCNDFYQYVCSSEIANFKIPESKSRYIFSFNDSAEKIKKQRSEFIKSILNKNNLSFQNKMIKNYYNSCMNIDSRKKEEISYIKDYKYQILKMKKEELLEKFATESISGDASFIVIDDMENINNPLIKDVLFYYGLPLSVNEYYKNENLISDYNEIITNFLELAGMPNADKNAKFIIKFEKNIADIYPSKAELRDIQSQDNSVSRDFLISNYTNLRFDVMLKNINEKVNVNLMPKDVFSTIDKSLKEARLEQLRALAMWNKISLNTIKYSYPDFFEKVKDFKNKYYGVSKIEENLDLQCTQSTVDNLERTLDYQIVNNLYSNFPSDRVKNIVEKVQQTTLENIQKNTWLSSEAKDTAKLKIKTMSFQLVKPDKIEDWKLEPNLFLNEKQFLNNKKLLEVKKFKKLMKDIKKPVNKNEWHMSPLTVNAYYNPRANQFVMPLGILQPPFFDKTKSDNVNFGSVGMVVAHEIGHSIDDQGAKFDENGALKSWMSSEDLAQFQNKTKKIVTLFEKDKIDGKLTLGENIADFVGVQNAFQSAFPVQNSEIHKDQQDFFVQYAKTWCGVVQPKEREFRIKTDPHSPVELRVNNQMKLSVNFEKTFSCKQGDPMTLPENERITLW</sequence>
<comment type="cofactor">
    <cofactor evidence="1">
        <name>Zn(2+)</name>
        <dbReference type="ChEBI" id="CHEBI:29105"/>
    </cofactor>
</comment>
<name>A0A1L4D371_9BACT</name>
<evidence type="ECO:0000256" key="4">
    <source>
        <dbReference type="ARBA" id="ARBA00022801"/>
    </source>
</evidence>
<dbReference type="Gene3D" id="1.10.1380.10">
    <property type="entry name" value="Neutral endopeptidase , domain2"/>
    <property type="match status" value="1"/>
</dbReference>
<gene>
    <name evidence="10" type="ORF">AXG55_12280</name>
</gene>
<dbReference type="STRING" id="1915309.AXG55_12280"/>
<keyword evidence="6" id="KW-0482">Metalloprotease</keyword>
<dbReference type="GO" id="GO:0005886">
    <property type="term" value="C:plasma membrane"/>
    <property type="evidence" value="ECO:0007669"/>
    <property type="project" value="TreeGrafter"/>
</dbReference>
<feature type="domain" description="Peptidase M13 N-terminal" evidence="9">
    <location>
        <begin position="50"/>
        <end position="415"/>
    </location>
</feature>
<evidence type="ECO:0000256" key="7">
    <source>
        <dbReference type="SAM" id="SignalP"/>
    </source>
</evidence>
<keyword evidence="5" id="KW-0862">Zinc</keyword>
<dbReference type="PRINTS" id="PR00786">
    <property type="entry name" value="NEPRILYSIN"/>
</dbReference>
<dbReference type="AlphaFoldDB" id="A0A1L4D371"/>
<evidence type="ECO:0000259" key="9">
    <source>
        <dbReference type="Pfam" id="PF05649"/>
    </source>
</evidence>
<dbReference type="EMBL" id="CP017834">
    <property type="protein sequence ID" value="APJ04637.1"/>
    <property type="molecule type" value="Genomic_DNA"/>
</dbReference>
<dbReference type="GO" id="GO:0004222">
    <property type="term" value="F:metalloendopeptidase activity"/>
    <property type="evidence" value="ECO:0007669"/>
    <property type="project" value="InterPro"/>
</dbReference>
<feature type="domain" description="Peptidase M13 C-terminal" evidence="8">
    <location>
        <begin position="474"/>
        <end position="662"/>
    </location>
</feature>
<dbReference type="InterPro" id="IPR018497">
    <property type="entry name" value="Peptidase_M13_C"/>
</dbReference>
<evidence type="ECO:0000256" key="3">
    <source>
        <dbReference type="ARBA" id="ARBA00022723"/>
    </source>
</evidence>
<dbReference type="Pfam" id="PF01431">
    <property type="entry name" value="Peptidase_M13"/>
    <property type="match status" value="1"/>
</dbReference>
<organism evidence="10 11">
    <name type="scientific">Silvanigrella aquatica</name>
    <dbReference type="NCBI Taxonomy" id="1915309"/>
    <lineage>
        <taxon>Bacteria</taxon>
        <taxon>Pseudomonadati</taxon>
        <taxon>Bdellovibrionota</taxon>
        <taxon>Oligoflexia</taxon>
        <taxon>Silvanigrellales</taxon>
        <taxon>Silvanigrellaceae</taxon>
        <taxon>Silvanigrella</taxon>
    </lineage>
</organism>
<keyword evidence="11" id="KW-1185">Reference proteome</keyword>
<evidence type="ECO:0000256" key="6">
    <source>
        <dbReference type="ARBA" id="ARBA00023049"/>
    </source>
</evidence>
<proteinExistence type="predicted"/>
<dbReference type="Gene3D" id="3.40.390.10">
    <property type="entry name" value="Collagenase (Catalytic Domain)"/>
    <property type="match status" value="1"/>
</dbReference>
<dbReference type="SUPFAM" id="SSF55486">
    <property type="entry name" value="Metalloproteases ('zincins'), catalytic domain"/>
    <property type="match status" value="1"/>
</dbReference>
<reference evidence="10 11" key="1">
    <citation type="submission" date="2016-10" db="EMBL/GenBank/DDBJ databases">
        <title>Silvanigrella aquatica sp. nov., isolated from a freshwater lake located in the Black Forest, Germany, description of Silvanigrellaceae fam. nov., Silvanigrellales ord. nov., reclassification of the order Bdellovibrionales in the class Oligoflexia, reclassification of the families Bacteriovoracaceae and Halobacteriovoraceae in the new order Bacteriovoracales ord. nov., and reclassification of the family Pseudobacteriovoracaceae in the order Oligoflexiales.</title>
        <authorList>
            <person name="Hahn M.W."/>
            <person name="Schmidt J."/>
            <person name="Koll U."/>
            <person name="Rohde M."/>
            <person name="Verbag S."/>
            <person name="Pitt A."/>
            <person name="Nakai R."/>
            <person name="Naganuma T."/>
            <person name="Lang E."/>
        </authorList>
    </citation>
    <scope>NUCLEOTIDE SEQUENCE [LARGE SCALE GENOMIC DNA]</scope>
    <source>
        <strain evidence="10 11">MWH-Nonnen-W8red</strain>
    </source>
</reference>
<dbReference type="PANTHER" id="PTHR11733">
    <property type="entry name" value="ZINC METALLOPROTEASE FAMILY M13 NEPRILYSIN-RELATED"/>
    <property type="match status" value="1"/>
</dbReference>
<evidence type="ECO:0000256" key="1">
    <source>
        <dbReference type="ARBA" id="ARBA00001947"/>
    </source>
</evidence>
<dbReference type="RefSeq" id="WP_233231206.1">
    <property type="nucleotide sequence ID" value="NZ_CP017834.1"/>
</dbReference>
<evidence type="ECO:0008006" key="12">
    <source>
        <dbReference type="Google" id="ProtNLM"/>
    </source>
</evidence>
<dbReference type="CDD" id="cd08662">
    <property type="entry name" value="M13"/>
    <property type="match status" value="1"/>
</dbReference>
<feature type="chain" id="PRO_5013312790" description="Peptidase M13 C-terminal domain-containing protein" evidence="7">
    <location>
        <begin position="24"/>
        <end position="666"/>
    </location>
</feature>
<feature type="signal peptide" evidence="7">
    <location>
        <begin position="1"/>
        <end position="23"/>
    </location>
</feature>
<evidence type="ECO:0000256" key="5">
    <source>
        <dbReference type="ARBA" id="ARBA00022833"/>
    </source>
</evidence>
<evidence type="ECO:0000313" key="10">
    <source>
        <dbReference type="EMBL" id="APJ04637.1"/>
    </source>
</evidence>
<dbReference type="GO" id="GO:0046872">
    <property type="term" value="F:metal ion binding"/>
    <property type="evidence" value="ECO:0007669"/>
    <property type="project" value="UniProtKB-KW"/>
</dbReference>
<evidence type="ECO:0000259" key="8">
    <source>
        <dbReference type="Pfam" id="PF01431"/>
    </source>
</evidence>
<dbReference type="InterPro" id="IPR000718">
    <property type="entry name" value="Peptidase_M13"/>
</dbReference>
<keyword evidence="2" id="KW-0645">Protease</keyword>
<dbReference type="KEGG" id="saqi:AXG55_12280"/>
<protein>
    <recommendedName>
        <fullName evidence="12">Peptidase M13 C-terminal domain-containing protein</fullName>
    </recommendedName>
</protein>
<accession>A0A1L4D371</accession>
<keyword evidence="3" id="KW-0479">Metal-binding</keyword>
<keyword evidence="4" id="KW-0378">Hydrolase</keyword>
<dbReference type="PROSITE" id="PS51885">
    <property type="entry name" value="NEPRILYSIN"/>
    <property type="match status" value="1"/>
</dbReference>
<dbReference type="Pfam" id="PF05649">
    <property type="entry name" value="Peptidase_M13_N"/>
    <property type="match status" value="1"/>
</dbReference>
<dbReference type="InterPro" id="IPR024079">
    <property type="entry name" value="MetalloPept_cat_dom_sf"/>
</dbReference>
<dbReference type="InterPro" id="IPR008753">
    <property type="entry name" value="Peptidase_M13_N"/>
</dbReference>
<evidence type="ECO:0000313" key="11">
    <source>
        <dbReference type="Proteomes" id="UP000184731"/>
    </source>
</evidence>
<dbReference type="PANTHER" id="PTHR11733:SF208">
    <property type="entry name" value="PEPTIDASE M13 C-TERMINAL DOMAIN-CONTAINING PROTEIN"/>
    <property type="match status" value="1"/>
</dbReference>
<keyword evidence="7" id="KW-0732">Signal</keyword>
<dbReference type="Proteomes" id="UP000184731">
    <property type="component" value="Chromosome"/>
</dbReference>
<dbReference type="GO" id="GO:0016485">
    <property type="term" value="P:protein processing"/>
    <property type="evidence" value="ECO:0007669"/>
    <property type="project" value="TreeGrafter"/>
</dbReference>